<name>A0A2U8FEP1_9HELI</name>
<protein>
    <submittedName>
        <fullName evidence="1">Uncharacterized protein</fullName>
    </submittedName>
</protein>
<dbReference type="AlphaFoldDB" id="A0A2U8FEP1"/>
<dbReference type="EMBL" id="CP021886">
    <property type="protein sequence ID" value="AWI34604.1"/>
    <property type="molecule type" value="Genomic_DNA"/>
</dbReference>
<dbReference type="RefSeq" id="WP_108911405.1">
    <property type="nucleotide sequence ID" value="NZ_CP021886.1"/>
</dbReference>
<accession>A0A2U8FEP1</accession>
<dbReference type="KEGG" id="had:CDV25_07385"/>
<gene>
    <name evidence="1" type="ORF">CDV25_07385</name>
</gene>
<organism evidence="1 2">
    <name type="scientific">Helicobacter apodemus</name>
    <dbReference type="NCBI Taxonomy" id="135569"/>
    <lineage>
        <taxon>Bacteria</taxon>
        <taxon>Pseudomonadati</taxon>
        <taxon>Campylobacterota</taxon>
        <taxon>Epsilonproteobacteria</taxon>
        <taxon>Campylobacterales</taxon>
        <taxon>Helicobacteraceae</taxon>
        <taxon>Helicobacter</taxon>
    </lineage>
</organism>
<sequence length="156" mass="18422">MFFEKMLQLYKQKKFHLSSKLLEMLKDGGIKANFADLQVGNRGIYFLLPNAGVSKVMLYQAQIQESLFHTKGEPLVHLCSCDESKKNFNHKDFLAIIKMDLRFFLGIYSHKIERKFFNDKPLRLCPQCSEILSHYQENLELFFKSAEKDYHLDFKD</sequence>
<evidence type="ECO:0000313" key="2">
    <source>
        <dbReference type="Proteomes" id="UP000244890"/>
    </source>
</evidence>
<dbReference type="Proteomes" id="UP000244890">
    <property type="component" value="Chromosome"/>
</dbReference>
<reference evidence="1 2" key="1">
    <citation type="submission" date="2017-06" db="EMBL/GenBank/DDBJ databases">
        <title>Complete genome of Helicobacter apodemus.</title>
        <authorList>
            <person name="Cho S."/>
        </authorList>
    </citation>
    <scope>NUCLEOTIDE SEQUENCE [LARGE SCALE GENOMIC DNA]</scope>
    <source>
        <strain evidence="2">SNUVETPUB-15-01</strain>
    </source>
</reference>
<dbReference type="OrthoDB" id="5323251at2"/>
<evidence type="ECO:0000313" key="1">
    <source>
        <dbReference type="EMBL" id="AWI34604.1"/>
    </source>
</evidence>
<proteinExistence type="predicted"/>